<dbReference type="Proteomes" id="UP000605846">
    <property type="component" value="Unassembled WGS sequence"/>
</dbReference>
<dbReference type="Gene3D" id="2.130.10.10">
    <property type="entry name" value="YVTN repeat-like/Quinoprotein amine dehydrogenase"/>
    <property type="match status" value="1"/>
</dbReference>
<protein>
    <submittedName>
        <fullName evidence="2">Uncharacterized protein</fullName>
    </submittedName>
</protein>
<evidence type="ECO:0000313" key="3">
    <source>
        <dbReference type="Proteomes" id="UP000605846"/>
    </source>
</evidence>
<comment type="caution">
    <text evidence="2">The sequence shown here is derived from an EMBL/GenBank/DDBJ whole genome shotgun (WGS) entry which is preliminary data.</text>
</comment>
<accession>A0A8H7BIP6</accession>
<reference evidence="2" key="1">
    <citation type="submission" date="2020-01" db="EMBL/GenBank/DDBJ databases">
        <title>Genome Sequencing of Three Apophysomyces-Like Fungal Strains Confirms a Novel Fungal Genus in the Mucoromycota with divergent Burkholderia-like Endosymbiotic Bacteria.</title>
        <authorList>
            <person name="Stajich J.E."/>
            <person name="Macias A.M."/>
            <person name="Carter-House D."/>
            <person name="Lovett B."/>
            <person name="Kasson L.R."/>
            <person name="Berry K."/>
            <person name="Grigoriev I."/>
            <person name="Chang Y."/>
            <person name="Spatafora J."/>
            <person name="Kasson M.T."/>
        </authorList>
    </citation>
    <scope>NUCLEOTIDE SEQUENCE</scope>
    <source>
        <strain evidence="2">NRRL A-21654</strain>
    </source>
</reference>
<gene>
    <name evidence="2" type="ORF">EC973_006160</name>
</gene>
<feature type="region of interest" description="Disordered" evidence="1">
    <location>
        <begin position="90"/>
        <end position="168"/>
    </location>
</feature>
<name>A0A8H7BIP6_9FUNG</name>
<evidence type="ECO:0000256" key="1">
    <source>
        <dbReference type="SAM" id="MobiDB-lite"/>
    </source>
</evidence>
<dbReference type="OrthoDB" id="1897642at2759"/>
<dbReference type="AlphaFoldDB" id="A0A8H7BIP6"/>
<feature type="compositionally biased region" description="Basic and acidic residues" evidence="1">
    <location>
        <begin position="96"/>
        <end position="112"/>
    </location>
</feature>
<feature type="compositionally biased region" description="Basic and acidic residues" evidence="1">
    <location>
        <begin position="138"/>
        <end position="147"/>
    </location>
</feature>
<proteinExistence type="predicted"/>
<dbReference type="PANTHER" id="PTHR47232:SF1">
    <property type="entry name" value="TRANSDUCIN FAMILY PROTEIN _ WD-40 REPEAT FAMILY PROTEIN"/>
    <property type="match status" value="1"/>
</dbReference>
<dbReference type="PANTHER" id="PTHR47232">
    <property type="entry name" value="TRANSDUCIN FAMILY PROTEIN / WD-40 REPEAT FAMILY PROTEIN"/>
    <property type="match status" value="1"/>
</dbReference>
<dbReference type="EMBL" id="JABAYA010000375">
    <property type="protein sequence ID" value="KAF7720754.1"/>
    <property type="molecule type" value="Genomic_DNA"/>
</dbReference>
<dbReference type="InterPro" id="IPR015943">
    <property type="entry name" value="WD40/YVTN_repeat-like_dom_sf"/>
</dbReference>
<keyword evidence="3" id="KW-1185">Reference proteome</keyword>
<dbReference type="SMART" id="SM00320">
    <property type="entry name" value="WD40"/>
    <property type="match status" value="2"/>
</dbReference>
<dbReference type="InterPro" id="IPR036322">
    <property type="entry name" value="WD40_repeat_dom_sf"/>
</dbReference>
<evidence type="ECO:0000313" key="2">
    <source>
        <dbReference type="EMBL" id="KAF7720754.1"/>
    </source>
</evidence>
<dbReference type="SUPFAM" id="SSF50978">
    <property type="entry name" value="WD40 repeat-like"/>
    <property type="match status" value="1"/>
</dbReference>
<organism evidence="2 3">
    <name type="scientific">Apophysomyces ossiformis</name>
    <dbReference type="NCBI Taxonomy" id="679940"/>
    <lineage>
        <taxon>Eukaryota</taxon>
        <taxon>Fungi</taxon>
        <taxon>Fungi incertae sedis</taxon>
        <taxon>Mucoromycota</taxon>
        <taxon>Mucoromycotina</taxon>
        <taxon>Mucoromycetes</taxon>
        <taxon>Mucorales</taxon>
        <taxon>Mucorineae</taxon>
        <taxon>Mucoraceae</taxon>
        <taxon>Apophysomyces</taxon>
    </lineage>
</organism>
<dbReference type="InterPro" id="IPR001680">
    <property type="entry name" value="WD40_rpt"/>
</dbReference>
<sequence>MNSDDDKSYDDSSDNDSLEEEYGLFYNTSTTKIQGHLHDLMLKLQRQQAKQAHYIEKTRLLNRSIQKTSRQIGKLTNMITERVYENERSFRKHTSERKGSVDILPPRDHLDQDIAGEDSPLLADHPRQLAKRTGSPSHRLESKRQRVEPSTPLATQESKPVPEKGRKPEIVASGEIAIATEDFCDLYLHRSQYVVNKGFDKKPRSLLYNIAEEGLNPEMKNIMVTTSLDGHVKTIGKGYLYSTWIEDLCWATPTTLALCPAAKKGSSDEESVETVSLLHIQATDESSIEGRVQSLQELPHEKGISVIAPFGGGRRSADDVEHAQFVTGGNDKSVYLWSMSREDASSDFSVSSLDSINVKHTSAVQALYYDQPNSRLFTGGADERLFTYDMQKQSIVAELRMAGRSFHEIGAIRLVRFKKQRV</sequence>